<dbReference type="GO" id="GO:0003677">
    <property type="term" value="F:DNA binding"/>
    <property type="evidence" value="ECO:0007669"/>
    <property type="project" value="UniProtKB-KW"/>
</dbReference>
<organism evidence="6 7">
    <name type="scientific">Desulfurobacterium atlanticum</name>
    <dbReference type="NCBI Taxonomy" id="240169"/>
    <lineage>
        <taxon>Bacteria</taxon>
        <taxon>Pseudomonadati</taxon>
        <taxon>Aquificota</taxon>
        <taxon>Aquificia</taxon>
        <taxon>Desulfurobacteriales</taxon>
        <taxon>Desulfurobacteriaceae</taxon>
        <taxon>Desulfurobacterium</taxon>
    </lineage>
</organism>
<sequence length="206" mass="23272">MSIYNILKTIPLFSSLPEKTIREIEYSLIEKHYSKGELIFSSYEKAKGVFILIEGKVKLYKSLSGKEQTLRIFTPVSMLGEAGTFKGENYPANAIALENSTLLLLEKTTLINIIKHNPETALKMLGILSERLFYLVNLVEKLTLKDAVSKVYEYIKENSNSKGEVEFKTSFVAMELGLTVETVSRAVSRLRKSGKIDKKGRKIILK</sequence>
<dbReference type="InterPro" id="IPR036390">
    <property type="entry name" value="WH_DNA-bd_sf"/>
</dbReference>
<dbReference type="OrthoDB" id="892842at2"/>
<dbReference type="AlphaFoldDB" id="A0A238YID8"/>
<dbReference type="PANTHER" id="PTHR24567:SF74">
    <property type="entry name" value="HTH-TYPE TRANSCRIPTIONAL REGULATOR ARCR"/>
    <property type="match status" value="1"/>
</dbReference>
<dbReference type="Gene3D" id="2.60.120.10">
    <property type="entry name" value="Jelly Rolls"/>
    <property type="match status" value="1"/>
</dbReference>
<proteinExistence type="predicted"/>
<dbReference type="InterPro" id="IPR036388">
    <property type="entry name" value="WH-like_DNA-bd_sf"/>
</dbReference>
<evidence type="ECO:0000256" key="3">
    <source>
        <dbReference type="ARBA" id="ARBA00023163"/>
    </source>
</evidence>
<dbReference type="InterPro" id="IPR014710">
    <property type="entry name" value="RmlC-like_jellyroll"/>
</dbReference>
<keyword evidence="1" id="KW-0805">Transcription regulation</keyword>
<dbReference type="SUPFAM" id="SSF46785">
    <property type="entry name" value="Winged helix' DNA-binding domain"/>
    <property type="match status" value="1"/>
</dbReference>
<evidence type="ECO:0000313" key="7">
    <source>
        <dbReference type="Proteomes" id="UP000198405"/>
    </source>
</evidence>
<evidence type="ECO:0000259" key="4">
    <source>
        <dbReference type="PROSITE" id="PS50042"/>
    </source>
</evidence>
<keyword evidence="2" id="KW-0238">DNA-binding</keyword>
<feature type="domain" description="Cyclic nucleotide-binding" evidence="4">
    <location>
        <begin position="12"/>
        <end position="131"/>
    </location>
</feature>
<dbReference type="GO" id="GO:0003700">
    <property type="term" value="F:DNA-binding transcription factor activity"/>
    <property type="evidence" value="ECO:0007669"/>
    <property type="project" value="TreeGrafter"/>
</dbReference>
<accession>A0A238YID8</accession>
<feature type="domain" description="HTH crp-type" evidence="5">
    <location>
        <begin position="145"/>
        <end position="206"/>
    </location>
</feature>
<name>A0A238YID8_9BACT</name>
<dbReference type="CDD" id="cd00038">
    <property type="entry name" value="CAP_ED"/>
    <property type="match status" value="1"/>
</dbReference>
<dbReference type="PROSITE" id="PS51063">
    <property type="entry name" value="HTH_CRP_2"/>
    <property type="match status" value="1"/>
</dbReference>
<dbReference type="Pfam" id="PF13545">
    <property type="entry name" value="HTH_Crp_2"/>
    <property type="match status" value="1"/>
</dbReference>
<dbReference type="InterPro" id="IPR000595">
    <property type="entry name" value="cNMP-bd_dom"/>
</dbReference>
<dbReference type="Gene3D" id="1.10.10.10">
    <property type="entry name" value="Winged helix-like DNA-binding domain superfamily/Winged helix DNA-binding domain"/>
    <property type="match status" value="1"/>
</dbReference>
<dbReference type="SMART" id="SM00100">
    <property type="entry name" value="cNMP"/>
    <property type="match status" value="1"/>
</dbReference>
<dbReference type="InterPro" id="IPR012318">
    <property type="entry name" value="HTH_CRP"/>
</dbReference>
<dbReference type="PROSITE" id="PS50042">
    <property type="entry name" value="CNMP_BINDING_3"/>
    <property type="match status" value="1"/>
</dbReference>
<dbReference type="PANTHER" id="PTHR24567">
    <property type="entry name" value="CRP FAMILY TRANSCRIPTIONAL REGULATORY PROTEIN"/>
    <property type="match status" value="1"/>
</dbReference>
<dbReference type="InterPro" id="IPR050397">
    <property type="entry name" value="Env_Response_Regulators"/>
</dbReference>
<dbReference type="InterPro" id="IPR018490">
    <property type="entry name" value="cNMP-bd_dom_sf"/>
</dbReference>
<evidence type="ECO:0000256" key="2">
    <source>
        <dbReference type="ARBA" id="ARBA00023125"/>
    </source>
</evidence>
<dbReference type="RefSeq" id="WP_089322754.1">
    <property type="nucleotide sequence ID" value="NZ_FZOB01000003.1"/>
</dbReference>
<protein>
    <submittedName>
        <fullName evidence="6">Transcriptional regulator, Crp/Fnr family</fullName>
    </submittedName>
</protein>
<dbReference type="EMBL" id="FZOB01000003">
    <property type="protein sequence ID" value="SNR70481.1"/>
    <property type="molecule type" value="Genomic_DNA"/>
</dbReference>
<evidence type="ECO:0000256" key="1">
    <source>
        <dbReference type="ARBA" id="ARBA00023015"/>
    </source>
</evidence>
<dbReference type="SUPFAM" id="SSF51206">
    <property type="entry name" value="cAMP-binding domain-like"/>
    <property type="match status" value="1"/>
</dbReference>
<dbReference type="GO" id="GO:0005829">
    <property type="term" value="C:cytosol"/>
    <property type="evidence" value="ECO:0007669"/>
    <property type="project" value="TreeGrafter"/>
</dbReference>
<keyword evidence="7" id="KW-1185">Reference proteome</keyword>
<gene>
    <name evidence="6" type="ORF">SAMN06265340_103149</name>
</gene>
<evidence type="ECO:0000259" key="5">
    <source>
        <dbReference type="PROSITE" id="PS51063"/>
    </source>
</evidence>
<keyword evidence="3" id="KW-0804">Transcription</keyword>
<evidence type="ECO:0000313" key="6">
    <source>
        <dbReference type="EMBL" id="SNR70481.1"/>
    </source>
</evidence>
<dbReference type="Proteomes" id="UP000198405">
    <property type="component" value="Unassembled WGS sequence"/>
</dbReference>
<reference evidence="7" key="1">
    <citation type="submission" date="2017-06" db="EMBL/GenBank/DDBJ databases">
        <authorList>
            <person name="Varghese N."/>
            <person name="Submissions S."/>
        </authorList>
    </citation>
    <scope>NUCLEOTIDE SEQUENCE [LARGE SCALE GENOMIC DNA]</scope>
    <source>
        <strain evidence="7">DSM 15668</strain>
    </source>
</reference>
<dbReference type="Pfam" id="PF00027">
    <property type="entry name" value="cNMP_binding"/>
    <property type="match status" value="1"/>
</dbReference>